<sequence length="95" mass="10205">MTLHSPPPKNLQPSDGRFKTDINRLSPLADMGVIQTAQRDRHQGKNNINKALCDPQGRSEDAFNHRDSGAGTNTNRGDGLMAAELSAVPVAVASR</sequence>
<name>D4F6L0_EDWTA</name>
<feature type="region of interest" description="Disordered" evidence="1">
    <location>
        <begin position="1"/>
        <end position="79"/>
    </location>
</feature>
<organism evidence="2 3">
    <name type="scientific">Edwardsiella tarda ATCC 23685</name>
    <dbReference type="NCBI Taxonomy" id="500638"/>
    <lineage>
        <taxon>Bacteria</taxon>
        <taxon>Pseudomonadati</taxon>
        <taxon>Pseudomonadota</taxon>
        <taxon>Gammaproteobacteria</taxon>
        <taxon>Enterobacterales</taxon>
        <taxon>Hafniaceae</taxon>
        <taxon>Edwardsiella</taxon>
    </lineage>
</organism>
<feature type="compositionally biased region" description="Basic and acidic residues" evidence="1">
    <location>
        <begin position="57"/>
        <end position="68"/>
    </location>
</feature>
<feature type="compositionally biased region" description="Pro residues" evidence="1">
    <location>
        <begin position="1"/>
        <end position="10"/>
    </location>
</feature>
<accession>D4F6L0</accession>
<evidence type="ECO:0000313" key="3">
    <source>
        <dbReference type="Proteomes" id="UP000003692"/>
    </source>
</evidence>
<dbReference type="Proteomes" id="UP000003692">
    <property type="component" value="Unassembled WGS sequence"/>
</dbReference>
<evidence type="ECO:0000256" key="1">
    <source>
        <dbReference type="SAM" id="MobiDB-lite"/>
    </source>
</evidence>
<evidence type="ECO:0000313" key="2">
    <source>
        <dbReference type="EMBL" id="EFE22602.1"/>
    </source>
</evidence>
<comment type="caution">
    <text evidence="2">The sequence shown here is derived from an EMBL/GenBank/DDBJ whole genome shotgun (WGS) entry which is preliminary data.</text>
</comment>
<dbReference type="HOGENOM" id="CLU_2368387_0_0_6"/>
<protein>
    <submittedName>
        <fullName evidence="2">Uncharacterized protein</fullName>
    </submittedName>
</protein>
<proteinExistence type="predicted"/>
<gene>
    <name evidence="2" type="ORF">EDWATA_02391</name>
</gene>
<reference evidence="2 3" key="1">
    <citation type="submission" date="2010-02" db="EMBL/GenBank/DDBJ databases">
        <authorList>
            <person name="Weinstock G."/>
            <person name="Sodergren E."/>
            <person name="Clifton S."/>
            <person name="Fulton L."/>
            <person name="Fulton B."/>
            <person name="Courtney L."/>
            <person name="Fronick C."/>
            <person name="Harrison M."/>
            <person name="Strong C."/>
            <person name="Farmer C."/>
            <person name="Delahaunty K."/>
            <person name="Markovic C."/>
            <person name="Hall O."/>
            <person name="Minx P."/>
            <person name="Tomlinson C."/>
            <person name="Mitreva M."/>
            <person name="Nelson J."/>
            <person name="Hou S."/>
            <person name="Wollam A."/>
            <person name="Pepin K.H."/>
            <person name="Johnson M."/>
            <person name="Bhonagiri V."/>
            <person name="Zhang X."/>
            <person name="Suruliraj S."/>
            <person name="Warren W."/>
            <person name="Chinwalla A."/>
            <person name="Mardis E.R."/>
            <person name="Wilson R.K."/>
        </authorList>
    </citation>
    <scope>NUCLEOTIDE SEQUENCE [LARGE SCALE GENOMIC DNA]</scope>
    <source>
        <strain evidence="2 3">ATCC 23685</strain>
    </source>
</reference>
<dbReference type="EMBL" id="ADGK01000207">
    <property type="protein sequence ID" value="EFE22602.1"/>
    <property type="molecule type" value="Genomic_DNA"/>
</dbReference>
<dbReference type="AlphaFoldDB" id="D4F6L0"/>